<evidence type="ECO:0000313" key="2">
    <source>
        <dbReference type="Proteomes" id="UP001596442"/>
    </source>
</evidence>
<organism evidence="1 2">
    <name type="scientific">Halorubrum tibetense</name>
    <dbReference type="NCBI Taxonomy" id="175631"/>
    <lineage>
        <taxon>Archaea</taxon>
        <taxon>Methanobacteriati</taxon>
        <taxon>Methanobacteriota</taxon>
        <taxon>Stenosarchaea group</taxon>
        <taxon>Halobacteria</taxon>
        <taxon>Halobacteriales</taxon>
        <taxon>Haloferacaceae</taxon>
        <taxon>Halorubrum</taxon>
    </lineage>
</organism>
<dbReference type="RefSeq" id="WP_379780191.1">
    <property type="nucleotide sequence ID" value="NZ_JBHSWW010000054.1"/>
</dbReference>
<dbReference type="Gene3D" id="3.40.50.2000">
    <property type="entry name" value="Glycogen Phosphorylase B"/>
    <property type="match status" value="1"/>
</dbReference>
<dbReference type="InterPro" id="IPR050194">
    <property type="entry name" value="Glycosyltransferase_grp1"/>
</dbReference>
<keyword evidence="1" id="KW-0808">Transferase</keyword>
<proteinExistence type="predicted"/>
<comment type="caution">
    <text evidence="1">The sequence shown here is derived from an EMBL/GenBank/DDBJ whole genome shotgun (WGS) entry which is preliminary data.</text>
</comment>
<accession>A0ABD5S977</accession>
<keyword evidence="1" id="KW-0328">Glycosyltransferase</keyword>
<dbReference type="Pfam" id="PF13692">
    <property type="entry name" value="Glyco_trans_1_4"/>
    <property type="match status" value="1"/>
</dbReference>
<dbReference type="SUPFAM" id="SSF53756">
    <property type="entry name" value="UDP-Glycosyltransferase/glycogen phosphorylase"/>
    <property type="match status" value="1"/>
</dbReference>
<dbReference type="Proteomes" id="UP001596442">
    <property type="component" value="Unassembled WGS sequence"/>
</dbReference>
<dbReference type="GO" id="GO:0016757">
    <property type="term" value="F:glycosyltransferase activity"/>
    <property type="evidence" value="ECO:0007669"/>
    <property type="project" value="UniProtKB-KW"/>
</dbReference>
<keyword evidence="2" id="KW-1185">Reference proteome</keyword>
<dbReference type="AlphaFoldDB" id="A0ABD5S977"/>
<gene>
    <name evidence="1" type="ORF">ACFQEU_05825</name>
</gene>
<name>A0ABD5S977_9EURY</name>
<dbReference type="PANTHER" id="PTHR45947:SF3">
    <property type="entry name" value="SULFOQUINOVOSYL TRANSFERASE SQD2"/>
    <property type="match status" value="1"/>
</dbReference>
<reference evidence="1 2" key="1">
    <citation type="journal article" date="2019" name="Int. J. Syst. Evol. Microbiol.">
        <title>The Global Catalogue of Microorganisms (GCM) 10K type strain sequencing project: providing services to taxonomists for standard genome sequencing and annotation.</title>
        <authorList>
            <consortium name="The Broad Institute Genomics Platform"/>
            <consortium name="The Broad Institute Genome Sequencing Center for Infectious Disease"/>
            <person name="Wu L."/>
            <person name="Ma J."/>
        </authorList>
    </citation>
    <scope>NUCLEOTIDE SEQUENCE [LARGE SCALE GENOMIC DNA]</scope>
    <source>
        <strain evidence="1 2">CGMCC 1.3239</strain>
    </source>
</reference>
<protein>
    <submittedName>
        <fullName evidence="1">Glycosyltransferase</fullName>
        <ecNumber evidence="1">2.4.-.-</ecNumber>
    </submittedName>
</protein>
<evidence type="ECO:0000313" key="1">
    <source>
        <dbReference type="EMBL" id="MFC6752985.1"/>
    </source>
</evidence>
<sequence length="319" mass="36629">MVDENPFEFYYKRVIGRELEEITSENNVLWYYYPIFSFIPQDSDCWDAVVYDCSDNHTTSGWKYNYEMGLIERFRNEIGARLSQQSEIKILKHTDIVFTSSQYLYAKLSRYTDSPIYLEETGVDLKKFETTERYGRIEQIEPPRLGFVGKMKQKIDYQLLGDVARKNPSWNIVLVGPDSEGNADSIRKISNVTWIGAVDPDDVPQVMNSLDVGLMPYREIEYNKAVFPLKFHEYLASGLPVVGCGLPSTERYVEDGIYLHTAVQSCAFADACSTALSWENTTTGKKELAQCADWTPKVKRIHERVSNICESDENCSNKE</sequence>
<dbReference type="PANTHER" id="PTHR45947">
    <property type="entry name" value="SULFOQUINOVOSYL TRANSFERASE SQD2"/>
    <property type="match status" value="1"/>
</dbReference>
<dbReference type="EMBL" id="JBHSWW010000054">
    <property type="protein sequence ID" value="MFC6752985.1"/>
    <property type="molecule type" value="Genomic_DNA"/>
</dbReference>
<dbReference type="EC" id="2.4.-.-" evidence="1"/>